<keyword evidence="3" id="KW-1185">Reference proteome</keyword>
<evidence type="ECO:0000256" key="1">
    <source>
        <dbReference type="SAM" id="MobiDB-lite"/>
    </source>
</evidence>
<sequence length="87" mass="10140">MTDVRERSEFQEHWDTSSCCDNRPRKQVSRDLLENGSIESPCRERSSMLKTMSLWSDRTAVEKLLHFSIANKFIDDAKDFSAPSDRN</sequence>
<organism evidence="2 3">
    <name type="scientific">Parelaphostrongylus tenuis</name>
    <name type="common">Meningeal worm</name>
    <dbReference type="NCBI Taxonomy" id="148309"/>
    <lineage>
        <taxon>Eukaryota</taxon>
        <taxon>Metazoa</taxon>
        <taxon>Ecdysozoa</taxon>
        <taxon>Nematoda</taxon>
        <taxon>Chromadorea</taxon>
        <taxon>Rhabditida</taxon>
        <taxon>Rhabditina</taxon>
        <taxon>Rhabditomorpha</taxon>
        <taxon>Strongyloidea</taxon>
        <taxon>Metastrongylidae</taxon>
        <taxon>Parelaphostrongylus</taxon>
    </lineage>
</organism>
<protein>
    <submittedName>
        <fullName evidence="2">Uncharacterized protein</fullName>
    </submittedName>
</protein>
<feature type="compositionally biased region" description="Basic and acidic residues" evidence="1">
    <location>
        <begin position="1"/>
        <end position="15"/>
    </location>
</feature>
<name>A0AAD5QLJ1_PARTN</name>
<dbReference type="EMBL" id="JAHQIW010001664">
    <property type="protein sequence ID" value="KAJ1353290.1"/>
    <property type="molecule type" value="Genomic_DNA"/>
</dbReference>
<reference evidence="2" key="1">
    <citation type="submission" date="2021-06" db="EMBL/GenBank/DDBJ databases">
        <title>Parelaphostrongylus tenuis whole genome reference sequence.</title>
        <authorList>
            <person name="Garwood T.J."/>
            <person name="Larsen P.A."/>
            <person name="Fountain-Jones N.M."/>
            <person name="Garbe J.R."/>
            <person name="Macchietto M.G."/>
            <person name="Kania S.A."/>
            <person name="Gerhold R.W."/>
            <person name="Richards J.E."/>
            <person name="Wolf T.M."/>
        </authorList>
    </citation>
    <scope>NUCLEOTIDE SEQUENCE</scope>
    <source>
        <strain evidence="2">MNPRO001-30</strain>
        <tissue evidence="2">Meninges</tissue>
    </source>
</reference>
<proteinExistence type="predicted"/>
<dbReference type="Proteomes" id="UP001196413">
    <property type="component" value="Unassembled WGS sequence"/>
</dbReference>
<gene>
    <name evidence="2" type="ORF">KIN20_009889</name>
</gene>
<comment type="caution">
    <text evidence="2">The sequence shown here is derived from an EMBL/GenBank/DDBJ whole genome shotgun (WGS) entry which is preliminary data.</text>
</comment>
<evidence type="ECO:0000313" key="3">
    <source>
        <dbReference type="Proteomes" id="UP001196413"/>
    </source>
</evidence>
<evidence type="ECO:0000313" key="2">
    <source>
        <dbReference type="EMBL" id="KAJ1353290.1"/>
    </source>
</evidence>
<dbReference type="AlphaFoldDB" id="A0AAD5QLJ1"/>
<feature type="region of interest" description="Disordered" evidence="1">
    <location>
        <begin position="1"/>
        <end position="25"/>
    </location>
</feature>
<accession>A0AAD5QLJ1</accession>